<protein>
    <submittedName>
        <fullName evidence="1">Uncharacterized protein</fullName>
    </submittedName>
</protein>
<gene>
    <name evidence="1" type="ORF">P879_00608</name>
</gene>
<organism evidence="1 2">
    <name type="scientific">Paragonimus westermani</name>
    <dbReference type="NCBI Taxonomy" id="34504"/>
    <lineage>
        <taxon>Eukaryota</taxon>
        <taxon>Metazoa</taxon>
        <taxon>Spiralia</taxon>
        <taxon>Lophotrochozoa</taxon>
        <taxon>Platyhelminthes</taxon>
        <taxon>Trematoda</taxon>
        <taxon>Digenea</taxon>
        <taxon>Plagiorchiida</taxon>
        <taxon>Troglotremata</taxon>
        <taxon>Troglotrematidae</taxon>
        <taxon>Paragonimus</taxon>
    </lineage>
</organism>
<comment type="caution">
    <text evidence="1">The sequence shown here is derived from an EMBL/GenBank/DDBJ whole genome shotgun (WGS) entry which is preliminary data.</text>
</comment>
<name>A0A8T0DTF3_9TREM</name>
<evidence type="ECO:0000313" key="1">
    <source>
        <dbReference type="EMBL" id="KAF8571215.1"/>
    </source>
</evidence>
<reference evidence="1 2" key="1">
    <citation type="submission" date="2019-07" db="EMBL/GenBank/DDBJ databases">
        <title>Annotation for the trematode Paragonimus westermani.</title>
        <authorList>
            <person name="Choi Y.-J."/>
        </authorList>
    </citation>
    <scope>NUCLEOTIDE SEQUENCE [LARGE SCALE GENOMIC DNA]</scope>
    <source>
        <strain evidence="1">180907_Pwestermani</strain>
    </source>
</reference>
<proteinExistence type="predicted"/>
<accession>A0A8T0DTF3</accession>
<dbReference type="Proteomes" id="UP000699462">
    <property type="component" value="Unassembled WGS sequence"/>
</dbReference>
<dbReference type="OrthoDB" id="6236943at2759"/>
<sequence>MDLTCAQSANGVGDFCWHPAIHPPSIYRLMKHSPSSTSEKNGVSCYPFASELGRRCYEQWLQWKAQTTDEGRELNAHCVLTQEYVNGKPFVHGLVNSQGPQSVQKHFKFPMLQESPCLEEERTHSRGTVQPMTDKFAFNRHLDCDFLLED</sequence>
<evidence type="ECO:0000313" key="2">
    <source>
        <dbReference type="Proteomes" id="UP000699462"/>
    </source>
</evidence>
<dbReference type="EMBL" id="JTDF01000644">
    <property type="protein sequence ID" value="KAF8571215.1"/>
    <property type="molecule type" value="Genomic_DNA"/>
</dbReference>
<dbReference type="AlphaFoldDB" id="A0A8T0DTF3"/>
<keyword evidence="2" id="KW-1185">Reference proteome</keyword>